<comment type="subunit">
    <text evidence="6 7">Part of the 30S ribosomal subunit. Contacts proteins S3 and S10.</text>
</comment>
<comment type="similarity">
    <text evidence="2 7">Belongs to the universal ribosomal protein uS14 family.</text>
</comment>
<keyword evidence="7" id="KW-0694">RNA-binding</keyword>
<gene>
    <name evidence="7 8" type="primary">rpsN</name>
    <name evidence="8" type="ORF">IAA73_03025</name>
</gene>
<keyword evidence="4 7" id="KW-0687">Ribonucleoprotein</keyword>
<dbReference type="InterPro" id="IPR018271">
    <property type="entry name" value="Ribosomal_uS14_CS"/>
</dbReference>
<dbReference type="AlphaFoldDB" id="A0A9D9HS67"/>
<dbReference type="PANTHER" id="PTHR19836">
    <property type="entry name" value="30S RIBOSOMAL PROTEIN S14"/>
    <property type="match status" value="1"/>
</dbReference>
<dbReference type="InterPro" id="IPR001209">
    <property type="entry name" value="Ribosomal_uS14"/>
</dbReference>
<evidence type="ECO:0000313" key="9">
    <source>
        <dbReference type="Proteomes" id="UP000823641"/>
    </source>
</evidence>
<dbReference type="FunFam" id="1.10.287.1480:FF:000001">
    <property type="entry name" value="30S ribosomal protein S14"/>
    <property type="match status" value="1"/>
</dbReference>
<protein>
    <recommendedName>
        <fullName evidence="5 7">Small ribosomal subunit protein uS14</fullName>
    </recommendedName>
</protein>
<dbReference type="GO" id="GO:0019843">
    <property type="term" value="F:rRNA binding"/>
    <property type="evidence" value="ECO:0007669"/>
    <property type="project" value="UniProtKB-UniRule"/>
</dbReference>
<keyword evidence="3 7" id="KW-0689">Ribosomal protein</keyword>
<dbReference type="GO" id="GO:0003735">
    <property type="term" value="F:structural constituent of ribosome"/>
    <property type="evidence" value="ECO:0007669"/>
    <property type="project" value="InterPro"/>
</dbReference>
<keyword evidence="7" id="KW-0699">rRNA-binding</keyword>
<dbReference type="Pfam" id="PF00253">
    <property type="entry name" value="Ribosomal_S14"/>
    <property type="match status" value="1"/>
</dbReference>
<dbReference type="HAMAP" id="MF_00537">
    <property type="entry name" value="Ribosomal_uS14_1"/>
    <property type="match status" value="1"/>
</dbReference>
<dbReference type="Proteomes" id="UP000823641">
    <property type="component" value="Unassembled WGS sequence"/>
</dbReference>
<comment type="function">
    <text evidence="1 7">Binds 16S rRNA, required for the assembly of 30S particles and may also be responsible for determining the conformation of the 16S rRNA at the A site.</text>
</comment>
<comment type="caution">
    <text evidence="8">The sequence shown here is derived from an EMBL/GenBank/DDBJ whole genome shotgun (WGS) entry which is preliminary data.</text>
</comment>
<dbReference type="Gene3D" id="4.10.830.10">
    <property type="entry name" value="30s Ribosomal Protein S14, Chain N"/>
    <property type="match status" value="1"/>
</dbReference>
<reference evidence="8" key="2">
    <citation type="journal article" date="2021" name="PeerJ">
        <title>Extensive microbial diversity within the chicken gut microbiome revealed by metagenomics and culture.</title>
        <authorList>
            <person name="Gilroy R."/>
            <person name="Ravi A."/>
            <person name="Getino M."/>
            <person name="Pursley I."/>
            <person name="Horton D.L."/>
            <person name="Alikhan N.F."/>
            <person name="Baker D."/>
            <person name="Gharbi K."/>
            <person name="Hall N."/>
            <person name="Watson M."/>
            <person name="Adriaenssens E.M."/>
            <person name="Foster-Nyarko E."/>
            <person name="Jarju S."/>
            <person name="Secka A."/>
            <person name="Antonio M."/>
            <person name="Oren A."/>
            <person name="Chaudhuri R.R."/>
            <person name="La Ragione R."/>
            <person name="Hildebrand F."/>
            <person name="Pallen M.J."/>
        </authorList>
    </citation>
    <scope>NUCLEOTIDE SEQUENCE</scope>
    <source>
        <strain evidence="8">G3-3990</strain>
    </source>
</reference>
<sequence length="89" mass="10088">MAKESMKAREVKRAKLVAKYAAKRAKLLSEGNYEALQLLPKNASPVRLHNRCKITGRPKGYMRQFGISRIQFREMASKGLIPGVKKASW</sequence>
<reference evidence="8" key="1">
    <citation type="submission" date="2020-10" db="EMBL/GenBank/DDBJ databases">
        <authorList>
            <person name="Gilroy R."/>
        </authorList>
    </citation>
    <scope>NUCLEOTIDE SEQUENCE</scope>
    <source>
        <strain evidence="8">G3-3990</strain>
    </source>
</reference>
<dbReference type="GO" id="GO:0015935">
    <property type="term" value="C:small ribosomal subunit"/>
    <property type="evidence" value="ECO:0007669"/>
    <property type="project" value="TreeGrafter"/>
</dbReference>
<proteinExistence type="inferred from homology"/>
<evidence type="ECO:0000256" key="1">
    <source>
        <dbReference type="ARBA" id="ARBA00003686"/>
    </source>
</evidence>
<organism evidence="8 9">
    <name type="scientific">Candidatus Gallipaludibacter merdavium</name>
    <dbReference type="NCBI Taxonomy" id="2840839"/>
    <lineage>
        <taxon>Bacteria</taxon>
        <taxon>Pseudomonadati</taxon>
        <taxon>Bacteroidota</taxon>
        <taxon>Bacteroidia</taxon>
        <taxon>Bacteroidales</taxon>
        <taxon>Candidatus Gallipaludibacter</taxon>
    </lineage>
</organism>
<name>A0A9D9HS67_9BACT</name>
<dbReference type="PANTHER" id="PTHR19836:SF19">
    <property type="entry name" value="SMALL RIBOSOMAL SUBUNIT PROTEIN US14M"/>
    <property type="match status" value="1"/>
</dbReference>
<dbReference type="InterPro" id="IPR023036">
    <property type="entry name" value="Ribosomal_uS14_bac/plastid"/>
</dbReference>
<evidence type="ECO:0000256" key="5">
    <source>
        <dbReference type="ARBA" id="ARBA00035167"/>
    </source>
</evidence>
<evidence type="ECO:0000256" key="2">
    <source>
        <dbReference type="ARBA" id="ARBA00009083"/>
    </source>
</evidence>
<accession>A0A9D9HS67</accession>
<evidence type="ECO:0000256" key="3">
    <source>
        <dbReference type="ARBA" id="ARBA00022980"/>
    </source>
</evidence>
<dbReference type="InterPro" id="IPR043140">
    <property type="entry name" value="Ribosomal_uS14_sf"/>
</dbReference>
<dbReference type="SUPFAM" id="SSF57716">
    <property type="entry name" value="Glucocorticoid receptor-like (DNA-binding domain)"/>
    <property type="match status" value="1"/>
</dbReference>
<evidence type="ECO:0000256" key="6">
    <source>
        <dbReference type="ARBA" id="ARBA00047110"/>
    </source>
</evidence>
<evidence type="ECO:0000256" key="7">
    <source>
        <dbReference type="HAMAP-Rule" id="MF_00537"/>
    </source>
</evidence>
<dbReference type="NCBIfam" id="NF006477">
    <property type="entry name" value="PRK08881.1"/>
    <property type="match status" value="1"/>
</dbReference>
<dbReference type="PROSITE" id="PS00527">
    <property type="entry name" value="RIBOSOMAL_S14"/>
    <property type="match status" value="1"/>
</dbReference>
<evidence type="ECO:0000313" key="8">
    <source>
        <dbReference type="EMBL" id="MBO8459292.1"/>
    </source>
</evidence>
<dbReference type="EMBL" id="JADIMG010000033">
    <property type="protein sequence ID" value="MBO8459292.1"/>
    <property type="molecule type" value="Genomic_DNA"/>
</dbReference>
<evidence type="ECO:0000256" key="4">
    <source>
        <dbReference type="ARBA" id="ARBA00023274"/>
    </source>
</evidence>
<dbReference type="GO" id="GO:0006412">
    <property type="term" value="P:translation"/>
    <property type="evidence" value="ECO:0007669"/>
    <property type="project" value="UniProtKB-UniRule"/>
</dbReference>
<dbReference type="GO" id="GO:0005737">
    <property type="term" value="C:cytoplasm"/>
    <property type="evidence" value="ECO:0007669"/>
    <property type="project" value="UniProtKB-ARBA"/>
</dbReference>